<dbReference type="AlphaFoldDB" id="A0A919U457"/>
<feature type="compositionally biased region" description="Low complexity" evidence="1">
    <location>
        <begin position="113"/>
        <end position="147"/>
    </location>
</feature>
<comment type="caution">
    <text evidence="3">The sequence shown here is derived from an EMBL/GenBank/DDBJ whole genome shotgun (WGS) entry which is preliminary data.</text>
</comment>
<proteinExistence type="predicted"/>
<evidence type="ECO:0008006" key="5">
    <source>
        <dbReference type="Google" id="ProtNLM"/>
    </source>
</evidence>
<feature type="compositionally biased region" description="Gly residues" evidence="1">
    <location>
        <begin position="148"/>
        <end position="189"/>
    </location>
</feature>
<gene>
    <name evidence="3" type="ORF">Cpa01nite_33690</name>
</gene>
<dbReference type="EMBL" id="BONO01000033">
    <property type="protein sequence ID" value="GIG37988.1"/>
    <property type="molecule type" value="Genomic_DNA"/>
</dbReference>
<keyword evidence="2" id="KW-0812">Transmembrane</keyword>
<keyword evidence="2" id="KW-0472">Membrane</keyword>
<keyword evidence="2" id="KW-1133">Transmembrane helix</keyword>
<feature type="region of interest" description="Disordered" evidence="1">
    <location>
        <begin position="56"/>
        <end position="196"/>
    </location>
</feature>
<protein>
    <recommendedName>
        <fullName evidence="5">Sporulation protein</fullName>
    </recommendedName>
</protein>
<accession>A0A919U457</accession>
<evidence type="ECO:0000256" key="1">
    <source>
        <dbReference type="SAM" id="MobiDB-lite"/>
    </source>
</evidence>
<evidence type="ECO:0000256" key="2">
    <source>
        <dbReference type="SAM" id="Phobius"/>
    </source>
</evidence>
<dbReference type="RefSeq" id="WP_203670095.1">
    <property type="nucleotide sequence ID" value="NZ_BONO01000033.1"/>
</dbReference>
<dbReference type="Proteomes" id="UP000642125">
    <property type="component" value="Unassembled WGS sequence"/>
</dbReference>
<organism evidence="3 4">
    <name type="scientific">Cellulomonas pakistanensis</name>
    <dbReference type="NCBI Taxonomy" id="992287"/>
    <lineage>
        <taxon>Bacteria</taxon>
        <taxon>Bacillati</taxon>
        <taxon>Actinomycetota</taxon>
        <taxon>Actinomycetes</taxon>
        <taxon>Micrococcales</taxon>
        <taxon>Cellulomonadaceae</taxon>
        <taxon>Cellulomonas</taxon>
    </lineage>
</organism>
<feature type="transmembrane region" description="Helical" evidence="2">
    <location>
        <begin position="256"/>
        <end position="275"/>
    </location>
</feature>
<sequence length="280" mass="26886">MTDENHPDLPGLTRAASDIISVRRVFGEPYEQGGRLVVPVAKVLGWHAVAGAHGDARMGIRGGRGQGGHGPGGHGSDGHGPEGHGPEGDDAPRSHGGDGGPGADAGGAPGPDAPEGTGHGAHAGPAPTDAAETGAAQAGPGAPAGAVGSAGGNAGEGAGAGAGGGAGGGSGGRLHGAGRGPWPHGGPGHGPFDRAALGRSVLGRGPLWPFGAGRPGGRGVGSADAGSYATRVKPLGVFVIDDDGAQWQPALDLNRIILGGQVVGAVATVALAWALRRRRH</sequence>
<evidence type="ECO:0000313" key="3">
    <source>
        <dbReference type="EMBL" id="GIG37988.1"/>
    </source>
</evidence>
<feature type="compositionally biased region" description="Gly residues" evidence="1">
    <location>
        <begin position="97"/>
        <end position="109"/>
    </location>
</feature>
<feature type="compositionally biased region" description="Gly residues" evidence="1">
    <location>
        <begin position="60"/>
        <end position="75"/>
    </location>
</feature>
<reference evidence="3" key="1">
    <citation type="submission" date="2021-01" db="EMBL/GenBank/DDBJ databases">
        <title>Whole genome shotgun sequence of Cellulomonas pakistanensis NBRC 110800.</title>
        <authorList>
            <person name="Komaki H."/>
            <person name="Tamura T."/>
        </authorList>
    </citation>
    <scope>NUCLEOTIDE SEQUENCE</scope>
    <source>
        <strain evidence="3">NBRC 110800</strain>
    </source>
</reference>
<name>A0A919U457_9CELL</name>
<keyword evidence="4" id="KW-1185">Reference proteome</keyword>
<feature type="compositionally biased region" description="Basic and acidic residues" evidence="1">
    <location>
        <begin position="76"/>
        <end position="96"/>
    </location>
</feature>
<evidence type="ECO:0000313" key="4">
    <source>
        <dbReference type="Proteomes" id="UP000642125"/>
    </source>
</evidence>